<gene>
    <name evidence="1" type="ORF">O181_023916</name>
</gene>
<dbReference type="AlphaFoldDB" id="A0A9Q3CFN2"/>
<keyword evidence="2" id="KW-1185">Reference proteome</keyword>
<name>A0A9Q3CFN2_9BASI</name>
<organism evidence="1 2">
    <name type="scientific">Austropuccinia psidii MF-1</name>
    <dbReference type="NCBI Taxonomy" id="1389203"/>
    <lineage>
        <taxon>Eukaryota</taxon>
        <taxon>Fungi</taxon>
        <taxon>Dikarya</taxon>
        <taxon>Basidiomycota</taxon>
        <taxon>Pucciniomycotina</taxon>
        <taxon>Pucciniomycetes</taxon>
        <taxon>Pucciniales</taxon>
        <taxon>Sphaerophragmiaceae</taxon>
        <taxon>Austropuccinia</taxon>
    </lineage>
</organism>
<evidence type="ECO:0000313" key="1">
    <source>
        <dbReference type="EMBL" id="MBW0484201.1"/>
    </source>
</evidence>
<dbReference type="EMBL" id="AVOT02007576">
    <property type="protein sequence ID" value="MBW0484201.1"/>
    <property type="molecule type" value="Genomic_DNA"/>
</dbReference>
<reference evidence="1" key="1">
    <citation type="submission" date="2021-03" db="EMBL/GenBank/DDBJ databases">
        <title>Draft genome sequence of rust myrtle Austropuccinia psidii MF-1, a brazilian biotype.</title>
        <authorList>
            <person name="Quecine M.C."/>
            <person name="Pachon D.M.R."/>
            <person name="Bonatelli M.L."/>
            <person name="Correr F.H."/>
            <person name="Franceschini L.M."/>
            <person name="Leite T.F."/>
            <person name="Margarido G.R.A."/>
            <person name="Almeida C.A."/>
            <person name="Ferrarezi J.A."/>
            <person name="Labate C.A."/>
        </authorList>
    </citation>
    <scope>NUCLEOTIDE SEQUENCE</scope>
    <source>
        <strain evidence="1">MF-1</strain>
    </source>
</reference>
<proteinExistence type="predicted"/>
<comment type="caution">
    <text evidence="1">The sequence shown here is derived from an EMBL/GenBank/DDBJ whole genome shotgun (WGS) entry which is preliminary data.</text>
</comment>
<accession>A0A9Q3CFN2</accession>
<protein>
    <submittedName>
        <fullName evidence="1">Uncharacterized protein</fullName>
    </submittedName>
</protein>
<evidence type="ECO:0000313" key="2">
    <source>
        <dbReference type="Proteomes" id="UP000765509"/>
    </source>
</evidence>
<dbReference type="Proteomes" id="UP000765509">
    <property type="component" value="Unassembled WGS sequence"/>
</dbReference>
<sequence length="85" mass="9687">MPSPPRSSKEWPIQTNPIPNLQQLQLVLTNGPIQAVSLSCWTQQLVKIPHNLLKHLREAPYPINFHQATLLGEILQELLMILFSL</sequence>